<dbReference type="OrthoDB" id="5292073at2"/>
<dbReference type="Proteomes" id="UP000193933">
    <property type="component" value="Unassembled WGS sequence"/>
</dbReference>
<dbReference type="STRING" id="472705.GCA_001743465_03542"/>
<proteinExistence type="predicted"/>
<feature type="signal peptide" evidence="2">
    <location>
        <begin position="1"/>
        <end position="31"/>
    </location>
</feature>
<name>A0A1X1BZK7_9GAMM</name>
<dbReference type="EMBL" id="MLFN01000008">
    <property type="protein sequence ID" value="ORM54537.1"/>
    <property type="molecule type" value="Genomic_DNA"/>
</dbReference>
<keyword evidence="4" id="KW-1185">Reference proteome</keyword>
<evidence type="ECO:0000256" key="2">
    <source>
        <dbReference type="SAM" id="SignalP"/>
    </source>
</evidence>
<gene>
    <name evidence="3" type="ORF">HA41_04795</name>
</gene>
<organism evidence="3 4">
    <name type="scientific">Pantoea conspicua</name>
    <dbReference type="NCBI Taxonomy" id="472705"/>
    <lineage>
        <taxon>Bacteria</taxon>
        <taxon>Pseudomonadati</taxon>
        <taxon>Pseudomonadota</taxon>
        <taxon>Gammaproteobacteria</taxon>
        <taxon>Enterobacterales</taxon>
        <taxon>Erwiniaceae</taxon>
        <taxon>Pantoea</taxon>
    </lineage>
</organism>
<protein>
    <submittedName>
        <fullName evidence="3">Autotransporter</fullName>
    </submittedName>
</protein>
<dbReference type="SUPFAM" id="SSF103515">
    <property type="entry name" value="Autotransporter"/>
    <property type="match status" value="1"/>
</dbReference>
<accession>A0A1X1BZK7</accession>
<dbReference type="Gene3D" id="2.40.128.130">
    <property type="entry name" value="Autotransporter beta-domain"/>
    <property type="match status" value="1"/>
</dbReference>
<dbReference type="AlphaFoldDB" id="A0A1X1BZK7"/>
<reference evidence="3 4" key="1">
    <citation type="journal article" date="2017" name="Antonie Van Leeuwenhoek">
        <title>Phylogenomic resolution of the bacterial genus Pantoea and its relationship with Erwinia and Tatumella.</title>
        <authorList>
            <person name="Palmer M."/>
            <person name="Steenkamp E.T."/>
            <person name="Coetzee M.P."/>
            <person name="Chan W.Y."/>
            <person name="van Zyl E."/>
            <person name="De Maayer P."/>
            <person name="Coutinho T.A."/>
            <person name="Blom J."/>
            <person name="Smits T.H."/>
            <person name="Duffy B."/>
            <person name="Venter S.N."/>
        </authorList>
    </citation>
    <scope>NUCLEOTIDE SEQUENCE [LARGE SCALE GENOMIC DNA]</scope>
    <source>
        <strain evidence="3 4">LMG 24534</strain>
    </source>
</reference>
<feature type="chain" id="PRO_5013253302" evidence="2">
    <location>
        <begin position="32"/>
        <end position="233"/>
    </location>
</feature>
<keyword evidence="2" id="KW-0732">Signal</keyword>
<evidence type="ECO:0000313" key="3">
    <source>
        <dbReference type="EMBL" id="ORM54537.1"/>
    </source>
</evidence>
<sequence length="233" mass="25405">MVQKSGWRGQRYRIRVWCGAGLLFLTQPTFAWGGDFAAPAMTVAHPDYDTILAEKISRSSLDFSNENRALFEAALNSPASLPVELHSETGTVGTTPLGKRYRAGLELPVGDAVTTGPVAQYAVDPQQMGCLQCDYSDQQSREQVASVGWRVDLQQGWITPWAQLSYSRPLNESSQNDRRETAVGTRQESGIDLSVGAQLPLNRNLAAFASFSQNSALNSDEPLLYSLGISASF</sequence>
<feature type="region of interest" description="Disordered" evidence="1">
    <location>
        <begin position="169"/>
        <end position="189"/>
    </location>
</feature>
<comment type="caution">
    <text evidence="3">The sequence shown here is derived from an EMBL/GenBank/DDBJ whole genome shotgun (WGS) entry which is preliminary data.</text>
</comment>
<evidence type="ECO:0000313" key="4">
    <source>
        <dbReference type="Proteomes" id="UP000193933"/>
    </source>
</evidence>
<evidence type="ECO:0000256" key="1">
    <source>
        <dbReference type="SAM" id="MobiDB-lite"/>
    </source>
</evidence>
<dbReference type="InterPro" id="IPR036709">
    <property type="entry name" value="Autotransporte_beta_dom_sf"/>
</dbReference>